<gene>
    <name evidence="1" type="ORF">P3X46_028174</name>
</gene>
<dbReference type="Proteomes" id="UP001174677">
    <property type="component" value="Chromosome 16"/>
</dbReference>
<comment type="caution">
    <text evidence="1">The sequence shown here is derived from an EMBL/GenBank/DDBJ whole genome shotgun (WGS) entry which is preliminary data.</text>
</comment>
<evidence type="ECO:0000313" key="2">
    <source>
        <dbReference type="Proteomes" id="UP001174677"/>
    </source>
</evidence>
<dbReference type="EMBL" id="JARPOI010000016">
    <property type="protein sequence ID" value="KAJ9145841.1"/>
    <property type="molecule type" value="Genomic_DNA"/>
</dbReference>
<evidence type="ECO:0000313" key="1">
    <source>
        <dbReference type="EMBL" id="KAJ9145841.1"/>
    </source>
</evidence>
<organism evidence="1 2">
    <name type="scientific">Hevea brasiliensis</name>
    <name type="common">Para rubber tree</name>
    <name type="synonym">Siphonia brasiliensis</name>
    <dbReference type="NCBI Taxonomy" id="3981"/>
    <lineage>
        <taxon>Eukaryota</taxon>
        <taxon>Viridiplantae</taxon>
        <taxon>Streptophyta</taxon>
        <taxon>Embryophyta</taxon>
        <taxon>Tracheophyta</taxon>
        <taxon>Spermatophyta</taxon>
        <taxon>Magnoliopsida</taxon>
        <taxon>eudicotyledons</taxon>
        <taxon>Gunneridae</taxon>
        <taxon>Pentapetalae</taxon>
        <taxon>rosids</taxon>
        <taxon>fabids</taxon>
        <taxon>Malpighiales</taxon>
        <taxon>Euphorbiaceae</taxon>
        <taxon>Crotonoideae</taxon>
        <taxon>Micrandreae</taxon>
        <taxon>Hevea</taxon>
    </lineage>
</organism>
<reference evidence="1" key="1">
    <citation type="journal article" date="2023" name="Plant Biotechnol. J.">
        <title>Chromosome-level wild Hevea brasiliensis genome provides new tools for genomic-assisted breeding and valuable loci to elevate rubber yield.</title>
        <authorList>
            <person name="Cheng H."/>
            <person name="Song X."/>
            <person name="Hu Y."/>
            <person name="Wu T."/>
            <person name="Yang Q."/>
            <person name="An Z."/>
            <person name="Feng S."/>
            <person name="Deng Z."/>
            <person name="Wu W."/>
            <person name="Zeng X."/>
            <person name="Tu M."/>
            <person name="Wang X."/>
            <person name="Huang H."/>
        </authorList>
    </citation>
    <scope>NUCLEOTIDE SEQUENCE</scope>
    <source>
        <strain evidence="1">MT/VB/25A 57/8</strain>
    </source>
</reference>
<sequence>MLLKKKLLSAQKRHVRTGCQTNVIKKMGASSCIHGFMGIGFRHWQSSRGTYRLSLGLLFHQDLTSFSRVVVMEQYMFGIAILVNQQE</sequence>
<keyword evidence="2" id="KW-1185">Reference proteome</keyword>
<accession>A0ABQ9KN65</accession>
<name>A0ABQ9KN65_HEVBR</name>
<protein>
    <submittedName>
        <fullName evidence="1">Uncharacterized protein</fullName>
    </submittedName>
</protein>
<proteinExistence type="predicted"/>